<evidence type="ECO:0000313" key="5">
    <source>
        <dbReference type="EMBL" id="SFG44938.1"/>
    </source>
</evidence>
<dbReference type="EMBL" id="FOPJ01000004">
    <property type="protein sequence ID" value="SFG44938.1"/>
    <property type="molecule type" value="Genomic_DNA"/>
</dbReference>
<sequence length="360" mass="39827">MQILFLLIGIALGGALGWFAAKAQSPAKNAEHPAPTPTPAAPELAAVKETLGELSSRLHTMDRDRAGAYSALASQVQAITRTSIMLGDRTEKLLQALKSPQTRGRWGEIQLERVVELGGMVKHCDFDTQVSRTKEGATVRPDMVIHLSGGRQIIVDAKVPFSSYLDALETPDPEEHAGYLRRHAHQLRAHVMSLSTKDYISAFDPSPEFVVLFVPADPFLDAALEVDPELLEYAFSRDIVIATPTTLFALLRTVALGWRHDDLDNKARRVQELGAELYTRLNTMATHYDRVGKQLGKTVEAYNATLGTMDSRVMVTARRLAEIDMPTAPTRRPVEVDPVDASPRRPLALDSEELSWETWQ</sequence>
<proteinExistence type="inferred from homology"/>
<keyword evidence="3" id="KW-0175">Coiled coil</keyword>
<evidence type="ECO:0000256" key="2">
    <source>
        <dbReference type="ARBA" id="ARBA00009840"/>
    </source>
</evidence>
<gene>
    <name evidence="5" type="ORF">SAMN05660282_00937</name>
</gene>
<evidence type="ECO:0000313" key="6">
    <source>
        <dbReference type="Proteomes" id="UP000199065"/>
    </source>
</evidence>
<evidence type="ECO:0000256" key="4">
    <source>
        <dbReference type="ARBA" id="ARBA00023172"/>
    </source>
</evidence>
<evidence type="ECO:0000256" key="3">
    <source>
        <dbReference type="ARBA" id="ARBA00023054"/>
    </source>
</evidence>
<dbReference type="STRING" id="185761.SAMN05660282_00937"/>
<organism evidence="5 6">
    <name type="scientific">Corynebacterium spheniscorum</name>
    <dbReference type="NCBI Taxonomy" id="185761"/>
    <lineage>
        <taxon>Bacteria</taxon>
        <taxon>Bacillati</taxon>
        <taxon>Actinomycetota</taxon>
        <taxon>Actinomycetes</taxon>
        <taxon>Mycobacteriales</taxon>
        <taxon>Corynebacteriaceae</taxon>
        <taxon>Corynebacterium</taxon>
    </lineage>
</organism>
<dbReference type="GO" id="GO:0006310">
    <property type="term" value="P:DNA recombination"/>
    <property type="evidence" value="ECO:0007669"/>
    <property type="project" value="UniProtKB-KW"/>
</dbReference>
<keyword evidence="4" id="KW-0233">DNA recombination</keyword>
<dbReference type="PANTHER" id="PTHR30563">
    <property type="entry name" value="DNA RECOMBINATION PROTEIN RMUC"/>
    <property type="match status" value="1"/>
</dbReference>
<comment type="function">
    <text evidence="1">Involved in DNA recombination.</text>
</comment>
<dbReference type="Proteomes" id="UP000199065">
    <property type="component" value="Unassembled WGS sequence"/>
</dbReference>
<dbReference type="InterPro" id="IPR003798">
    <property type="entry name" value="DNA_recombination_RmuC"/>
</dbReference>
<evidence type="ECO:0000256" key="1">
    <source>
        <dbReference type="ARBA" id="ARBA00003416"/>
    </source>
</evidence>
<name>A0A1I2RWJ6_9CORY</name>
<keyword evidence="6" id="KW-1185">Reference proteome</keyword>
<accession>A0A1I2RWJ6</accession>
<dbReference type="AlphaFoldDB" id="A0A1I2RWJ6"/>
<dbReference type="Pfam" id="PF02646">
    <property type="entry name" value="RmuC"/>
    <property type="match status" value="1"/>
</dbReference>
<comment type="similarity">
    <text evidence="2">Belongs to the RmuC family.</text>
</comment>
<reference evidence="5 6" key="1">
    <citation type="submission" date="2016-10" db="EMBL/GenBank/DDBJ databases">
        <authorList>
            <person name="de Groot N.N."/>
        </authorList>
    </citation>
    <scope>NUCLEOTIDE SEQUENCE [LARGE SCALE GENOMIC DNA]</scope>
    <source>
        <strain>J11</strain>
        <strain evidence="6">PG 39</strain>
    </source>
</reference>
<dbReference type="PANTHER" id="PTHR30563:SF0">
    <property type="entry name" value="DNA RECOMBINATION PROTEIN RMUC"/>
    <property type="match status" value="1"/>
</dbReference>
<protein>
    <submittedName>
        <fullName evidence="5">DNA recombination protein RmuC</fullName>
    </submittedName>
</protein>